<name>A0A8K1MHN2_9VIRU</name>
<dbReference type="GO" id="GO:0046740">
    <property type="term" value="P:transport of virus in host, cell to cell"/>
    <property type="evidence" value="ECO:0007669"/>
    <property type="project" value="UniProtKB-KW"/>
</dbReference>
<feature type="compositionally biased region" description="Basic and acidic residues" evidence="3">
    <location>
        <begin position="277"/>
        <end position="292"/>
    </location>
</feature>
<feature type="region of interest" description="Disordered" evidence="3">
    <location>
        <begin position="259"/>
        <end position="292"/>
    </location>
</feature>
<proteinExistence type="predicted"/>
<keyword evidence="2" id="KW-0916">Viral movement protein</keyword>
<evidence type="ECO:0000313" key="4">
    <source>
        <dbReference type="EMBL" id="UBY00460.1"/>
    </source>
</evidence>
<evidence type="ECO:0000256" key="1">
    <source>
        <dbReference type="ARBA" id="ARBA00022448"/>
    </source>
</evidence>
<evidence type="ECO:0000256" key="2">
    <source>
        <dbReference type="ARBA" id="ARBA00023031"/>
    </source>
</evidence>
<sequence length="292" mass="32445">MVSVGADDFSELESILTADYNEEGVFKSSKSVCLRTSKRVGIGFLTPNDFISRLNGFIRRKAEDSGLRDMESFRQMSDIVIIIVPQVAFSATLTLKLVDSCNALEAIYDQTTVLCSTSGPHIAIFNTGYSIPNEDRISIGGNETHRRLGISYEIEHSENLGGGHITFFTLTLLWREAFSLRPSFYKVHEPRLVPITVGYKKALMSKSHADLKRSISRGMVTTGHSATPSIRTENAISVIEDKKKMVAERGVVIEELDSSIESKNPSSSQNLKPKKLKFFEVERRDNDGSTLS</sequence>
<gene>
    <name evidence="4" type="primary">MP</name>
</gene>
<dbReference type="EMBL" id="MW413438">
    <property type="protein sequence ID" value="UBY00460.1"/>
    <property type="molecule type" value="Genomic_RNA"/>
</dbReference>
<dbReference type="Pfam" id="PF00803">
    <property type="entry name" value="3A"/>
    <property type="match status" value="1"/>
</dbReference>
<accession>A0A8K1MHN2</accession>
<protein>
    <submittedName>
        <fullName evidence="4">p32</fullName>
    </submittedName>
</protein>
<evidence type="ECO:0000256" key="3">
    <source>
        <dbReference type="SAM" id="MobiDB-lite"/>
    </source>
</evidence>
<reference evidence="4" key="1">
    <citation type="submission" date="2020-12" db="EMBL/GenBank/DDBJ databases">
        <title>First report of hibiscus-infecting cilevirus in passion fruit (Passiflora sp.).</title>
        <authorList>
            <person name="Olmedo-Velarde A."/>
            <person name="Roy A."/>
            <person name="Melzer M.J."/>
        </authorList>
    </citation>
    <scope>NUCLEOTIDE SEQUENCE</scope>
    <source>
        <strain evidence="4">LilikoiO2</strain>
    </source>
</reference>
<keyword evidence="1" id="KW-0813">Transport</keyword>
<dbReference type="InterPro" id="IPR000603">
    <property type="entry name" value="MPV"/>
</dbReference>
<organism evidence="4">
    <name type="scientific">Hibiscus-infecting cilevirus</name>
    <dbReference type="NCBI Taxonomy" id="2054415"/>
    <lineage>
        <taxon>Viruses</taxon>
        <taxon>Riboviria</taxon>
        <taxon>Orthornavirae</taxon>
        <taxon>Kitrinoviricota</taxon>
        <taxon>Alsuviricetes</taxon>
        <taxon>Martellivirales</taxon>
        <taxon>Kitaviridae</taxon>
        <taxon>Cilevirus</taxon>
        <taxon>Cilevirus colombiaense</taxon>
    </lineage>
</organism>
<feature type="compositionally biased region" description="Polar residues" evidence="3">
    <location>
        <begin position="259"/>
        <end position="271"/>
    </location>
</feature>